<evidence type="ECO:0000259" key="2">
    <source>
        <dbReference type="PROSITE" id="PS51782"/>
    </source>
</evidence>
<dbReference type="Proteomes" id="UP001596002">
    <property type="component" value="Unassembled WGS sequence"/>
</dbReference>
<accession>A0ABV9Q0U0</accession>
<dbReference type="Gene3D" id="3.10.350.10">
    <property type="entry name" value="LysM domain"/>
    <property type="match status" value="1"/>
</dbReference>
<sequence length="206" mass="23586">MKRLTVAAVLFLSLIVFGKSAFAELPPTPYTVKWGDSVWKIAQRFQVGIDEIIGQNRLKNPNLIYPGQRLLIPRVDPKVRSFEQRVLQLTNQARTAQGLRPLKYNWEVTRMARHKSEDMRDRSYFAHQSPTYGSPFDMLNMYQIPFRGAGENIAAGQPTPEEVVKSWLNSPGHRRNIMNPAFTDLGCGVAFGGNMRIYWTQVFLTR</sequence>
<evidence type="ECO:0000313" key="3">
    <source>
        <dbReference type="EMBL" id="MFC4768121.1"/>
    </source>
</evidence>
<dbReference type="SUPFAM" id="SSF54106">
    <property type="entry name" value="LysM domain"/>
    <property type="match status" value="1"/>
</dbReference>
<dbReference type="Pfam" id="PF00188">
    <property type="entry name" value="CAP"/>
    <property type="match status" value="1"/>
</dbReference>
<dbReference type="PROSITE" id="PS51782">
    <property type="entry name" value="LYSM"/>
    <property type="match status" value="1"/>
</dbReference>
<dbReference type="EMBL" id="JBHSHC010000096">
    <property type="protein sequence ID" value="MFC4768121.1"/>
    <property type="molecule type" value="Genomic_DNA"/>
</dbReference>
<dbReference type="CDD" id="cd00118">
    <property type="entry name" value="LysM"/>
    <property type="match status" value="1"/>
</dbReference>
<keyword evidence="1" id="KW-0732">Signal</keyword>
<organism evidence="3 4">
    <name type="scientific">Effusibacillus consociatus</name>
    <dbReference type="NCBI Taxonomy" id="1117041"/>
    <lineage>
        <taxon>Bacteria</taxon>
        <taxon>Bacillati</taxon>
        <taxon>Bacillota</taxon>
        <taxon>Bacilli</taxon>
        <taxon>Bacillales</taxon>
        <taxon>Alicyclobacillaceae</taxon>
        <taxon>Effusibacillus</taxon>
    </lineage>
</organism>
<dbReference type="InterPro" id="IPR036779">
    <property type="entry name" value="LysM_dom_sf"/>
</dbReference>
<feature type="domain" description="LysM" evidence="2">
    <location>
        <begin position="28"/>
        <end position="72"/>
    </location>
</feature>
<comment type="caution">
    <text evidence="3">The sequence shown here is derived from an EMBL/GenBank/DDBJ whole genome shotgun (WGS) entry which is preliminary data.</text>
</comment>
<dbReference type="SMART" id="SM00257">
    <property type="entry name" value="LysM"/>
    <property type="match status" value="1"/>
</dbReference>
<gene>
    <name evidence="3" type="ORF">ACFO8Q_12260</name>
</gene>
<keyword evidence="4" id="KW-1185">Reference proteome</keyword>
<dbReference type="RefSeq" id="WP_380026046.1">
    <property type="nucleotide sequence ID" value="NZ_JBHSHC010000096.1"/>
</dbReference>
<evidence type="ECO:0000313" key="4">
    <source>
        <dbReference type="Proteomes" id="UP001596002"/>
    </source>
</evidence>
<dbReference type="PANTHER" id="PTHR31157">
    <property type="entry name" value="SCP DOMAIN-CONTAINING PROTEIN"/>
    <property type="match status" value="1"/>
</dbReference>
<reference evidence="4" key="1">
    <citation type="journal article" date="2019" name="Int. J. Syst. Evol. Microbiol.">
        <title>The Global Catalogue of Microorganisms (GCM) 10K type strain sequencing project: providing services to taxonomists for standard genome sequencing and annotation.</title>
        <authorList>
            <consortium name="The Broad Institute Genomics Platform"/>
            <consortium name="The Broad Institute Genome Sequencing Center for Infectious Disease"/>
            <person name="Wu L."/>
            <person name="Ma J."/>
        </authorList>
    </citation>
    <scope>NUCLEOTIDE SEQUENCE [LARGE SCALE GENOMIC DNA]</scope>
    <source>
        <strain evidence="4">WYCCWR 12678</strain>
    </source>
</reference>
<name>A0ABV9Q0U0_9BACL</name>
<dbReference type="SUPFAM" id="SSF55797">
    <property type="entry name" value="PR-1-like"/>
    <property type="match status" value="1"/>
</dbReference>
<protein>
    <submittedName>
        <fullName evidence="3">CAP domain-containing protein</fullName>
    </submittedName>
</protein>
<dbReference type="InterPro" id="IPR014044">
    <property type="entry name" value="CAP_dom"/>
</dbReference>
<dbReference type="CDD" id="cd05379">
    <property type="entry name" value="CAP_bacterial"/>
    <property type="match status" value="1"/>
</dbReference>
<dbReference type="PANTHER" id="PTHR31157:SF1">
    <property type="entry name" value="SCP DOMAIN-CONTAINING PROTEIN"/>
    <property type="match status" value="1"/>
</dbReference>
<dbReference type="InterPro" id="IPR018392">
    <property type="entry name" value="LysM"/>
</dbReference>
<feature type="signal peptide" evidence="1">
    <location>
        <begin position="1"/>
        <end position="23"/>
    </location>
</feature>
<evidence type="ECO:0000256" key="1">
    <source>
        <dbReference type="SAM" id="SignalP"/>
    </source>
</evidence>
<feature type="chain" id="PRO_5047500443" evidence="1">
    <location>
        <begin position="24"/>
        <end position="206"/>
    </location>
</feature>
<proteinExistence type="predicted"/>
<dbReference type="Gene3D" id="3.40.33.10">
    <property type="entry name" value="CAP"/>
    <property type="match status" value="1"/>
</dbReference>
<dbReference type="InterPro" id="IPR035940">
    <property type="entry name" value="CAP_sf"/>
</dbReference>
<dbReference type="Pfam" id="PF01476">
    <property type="entry name" value="LysM"/>
    <property type="match status" value="1"/>
</dbReference>